<proteinExistence type="predicted"/>
<dbReference type="PANTHER" id="PTHR30035">
    <property type="entry name" value="LIPOPROTEIN VACJ-RELATED"/>
    <property type="match status" value="1"/>
</dbReference>
<dbReference type="Proteomes" id="UP001375743">
    <property type="component" value="Unassembled WGS sequence"/>
</dbReference>
<evidence type="ECO:0000313" key="3">
    <source>
        <dbReference type="Proteomes" id="UP001375743"/>
    </source>
</evidence>
<feature type="signal peptide" evidence="1">
    <location>
        <begin position="1"/>
        <end position="20"/>
    </location>
</feature>
<feature type="chain" id="PRO_5046867349" description="AB hydrolase-1 domain-containing protein" evidence="1">
    <location>
        <begin position="21"/>
        <end position="434"/>
    </location>
</feature>
<reference evidence="2 3" key="1">
    <citation type="submission" date="2024-01" db="EMBL/GenBank/DDBJ databases">
        <title>Multi-omics insights into the function and evolution of sodium benzoate biodegradation pathways in Benzoatithermus flavus gen. nov., sp. nov. from hot spring.</title>
        <authorList>
            <person name="Hu C.-J."/>
            <person name="Li W.-J."/>
        </authorList>
    </citation>
    <scope>NUCLEOTIDE SEQUENCE [LARGE SCALE GENOMIC DNA]</scope>
    <source>
        <strain evidence="2 3">SYSU G07066</strain>
    </source>
</reference>
<protein>
    <recommendedName>
        <fullName evidence="4">AB hydrolase-1 domain-containing protein</fullName>
    </recommendedName>
</protein>
<dbReference type="Gene3D" id="3.40.50.1820">
    <property type="entry name" value="alpha/beta hydrolase"/>
    <property type="match status" value="1"/>
</dbReference>
<dbReference type="EMBL" id="JBBLZC010000013">
    <property type="protein sequence ID" value="MEK0084259.1"/>
    <property type="molecule type" value="Genomic_DNA"/>
</dbReference>
<evidence type="ECO:0008006" key="4">
    <source>
        <dbReference type="Google" id="ProtNLM"/>
    </source>
</evidence>
<evidence type="ECO:0000256" key="1">
    <source>
        <dbReference type="SAM" id="SignalP"/>
    </source>
</evidence>
<keyword evidence="3" id="KW-1185">Reference proteome</keyword>
<dbReference type="PANTHER" id="PTHR30035:SF1">
    <property type="entry name" value="AB HYDROLASE-1 DOMAIN-CONTAINING PROTEIN"/>
    <property type="match status" value="1"/>
</dbReference>
<dbReference type="InterPro" id="IPR029058">
    <property type="entry name" value="AB_hydrolase_fold"/>
</dbReference>
<name>A0ABU8XTJ9_9PROT</name>
<organism evidence="2 3">
    <name type="scientific">Benzoatithermus flavus</name>
    <dbReference type="NCBI Taxonomy" id="3108223"/>
    <lineage>
        <taxon>Bacteria</taxon>
        <taxon>Pseudomonadati</taxon>
        <taxon>Pseudomonadota</taxon>
        <taxon>Alphaproteobacteria</taxon>
        <taxon>Geminicoccales</taxon>
        <taxon>Geminicoccaceae</taxon>
        <taxon>Benzoatithermus</taxon>
    </lineage>
</organism>
<keyword evidence="1" id="KW-0732">Signal</keyword>
<dbReference type="SUPFAM" id="SSF53474">
    <property type="entry name" value="alpha/beta-Hydrolases"/>
    <property type="match status" value="1"/>
</dbReference>
<comment type="caution">
    <text evidence="2">The sequence shown here is derived from an EMBL/GenBank/DDBJ whole genome shotgun (WGS) entry which is preliminary data.</text>
</comment>
<dbReference type="InterPro" id="IPR007428">
    <property type="entry name" value="MlaA"/>
</dbReference>
<accession>A0ABU8XTJ9</accession>
<dbReference type="RefSeq" id="WP_418160107.1">
    <property type="nucleotide sequence ID" value="NZ_JBBLZC010000013.1"/>
</dbReference>
<sequence>MRSWALRAGLILALAMPATARARLMGAYDYPFVSALVATVAATPPANQASLPTNAQIDAVGETRYLRVFPDRKIPDVFWYYDRGLPYGVYKQPNRRAPLFFVIGGTGAGYDASKSRILIRALYQAGYHVVSIANPTHPSFIVTAAAEGVPGRLGADAADLYRVMRLIDRDLRRELDITGYSVAGYSLGGAHAAYVSLLDEKEKAFGFRKALVINPPVSLYNSVRRLDAMFDRHLRRDPASVNAFVDRIFEQVIALYDVRARIDFTDDTFLYRSYTVLEPPERDLELLIGLAFRFTSNDMAFASDVMTNAGYIVPKNAHLTATTSLTDIFLQGMGLNFVDYFDDVYLPFMRERHPELTRDDLIQAAGLHAIEGYLRTSPRVVMLGTQDDIILAPGEAAWLESVFGERARIFPTGGHCGAMDQRDFVAAMYELLAR</sequence>
<evidence type="ECO:0000313" key="2">
    <source>
        <dbReference type="EMBL" id="MEK0084259.1"/>
    </source>
</evidence>
<gene>
    <name evidence="2" type="ORF">U1T56_13935</name>
</gene>